<reference evidence="2" key="1">
    <citation type="journal article" date="2019" name="Sci. Rep.">
        <title>Draft genome of Tanacetum cinerariifolium, the natural source of mosquito coil.</title>
        <authorList>
            <person name="Yamashiro T."/>
            <person name="Shiraishi A."/>
            <person name="Satake H."/>
            <person name="Nakayama K."/>
        </authorList>
    </citation>
    <scope>NUCLEOTIDE SEQUENCE</scope>
</reference>
<gene>
    <name evidence="2" type="ORF">Tci_053028</name>
</gene>
<accession>A0A6L2N4E7</accession>
<sequence>MKIASLKQQIRELESRQEKTRSKSAWETLYLENPFSYVCDRGNHCGGIGKPYAGPGDEEEKYTFVNNYPNFQEEENDVSFLGVVLGVEEESMPIYDTNIACVIEETVTCGDGDVIYVDHVESLMIQHVSSDDFEEDVNTKSHELIWLGKKILLSRKNMSIGARDAGFGRRKQAKEESQGQESINDSSDNIDMKKLKENIYVIQISCKIYEGAHLTKVRPFKKEDKAVEQSKYIRSLEETIIKYCDESIKKQAANDEWIRKFIKNTDLNLRALDTTTKNLHVKADQLTQMVLTNARERVKAETKMGKKDMFTSQPILCLYLGSPHQHGYAVTQLTSYAVTNSILINRALIVHIQHQPLKHQTKGRYKLLEVKDFHQ</sequence>
<dbReference type="EMBL" id="BKCJ010008199">
    <property type="protein sequence ID" value="GEU81050.1"/>
    <property type="molecule type" value="Genomic_DNA"/>
</dbReference>
<evidence type="ECO:0000256" key="1">
    <source>
        <dbReference type="SAM" id="MobiDB-lite"/>
    </source>
</evidence>
<feature type="compositionally biased region" description="Polar residues" evidence="1">
    <location>
        <begin position="179"/>
        <end position="188"/>
    </location>
</feature>
<proteinExistence type="predicted"/>
<name>A0A6L2N4E7_TANCI</name>
<dbReference type="AlphaFoldDB" id="A0A6L2N4E7"/>
<feature type="region of interest" description="Disordered" evidence="1">
    <location>
        <begin position="166"/>
        <end position="188"/>
    </location>
</feature>
<evidence type="ECO:0000313" key="2">
    <source>
        <dbReference type="EMBL" id="GEU81050.1"/>
    </source>
</evidence>
<protein>
    <submittedName>
        <fullName evidence="2">Uncharacterized protein</fullName>
    </submittedName>
</protein>
<organism evidence="2">
    <name type="scientific">Tanacetum cinerariifolium</name>
    <name type="common">Dalmatian daisy</name>
    <name type="synonym">Chrysanthemum cinerariifolium</name>
    <dbReference type="NCBI Taxonomy" id="118510"/>
    <lineage>
        <taxon>Eukaryota</taxon>
        <taxon>Viridiplantae</taxon>
        <taxon>Streptophyta</taxon>
        <taxon>Embryophyta</taxon>
        <taxon>Tracheophyta</taxon>
        <taxon>Spermatophyta</taxon>
        <taxon>Magnoliopsida</taxon>
        <taxon>eudicotyledons</taxon>
        <taxon>Gunneridae</taxon>
        <taxon>Pentapetalae</taxon>
        <taxon>asterids</taxon>
        <taxon>campanulids</taxon>
        <taxon>Asterales</taxon>
        <taxon>Asteraceae</taxon>
        <taxon>Asteroideae</taxon>
        <taxon>Anthemideae</taxon>
        <taxon>Anthemidinae</taxon>
        <taxon>Tanacetum</taxon>
    </lineage>
</organism>
<comment type="caution">
    <text evidence="2">The sequence shown here is derived from an EMBL/GenBank/DDBJ whole genome shotgun (WGS) entry which is preliminary data.</text>
</comment>